<keyword evidence="3" id="KW-1185">Reference proteome</keyword>
<dbReference type="EMBL" id="JABXWD010000363">
    <property type="protein sequence ID" value="MBV6342860.1"/>
    <property type="molecule type" value="Genomic_DNA"/>
</dbReference>
<proteinExistence type="predicted"/>
<accession>A0ABS6S1Z2</accession>
<dbReference type="InterPro" id="IPR024478">
    <property type="entry name" value="HlyB_4HB_MCP"/>
</dbReference>
<name>A0ABS6S1Z2_9BACT</name>
<evidence type="ECO:0000313" key="3">
    <source>
        <dbReference type="Proteomes" id="UP001196980"/>
    </source>
</evidence>
<evidence type="ECO:0000259" key="1">
    <source>
        <dbReference type="Pfam" id="PF12729"/>
    </source>
</evidence>
<feature type="domain" description="Chemotaxis methyl-accepting receptor HlyB-like 4HB MCP" evidence="1">
    <location>
        <begin position="1"/>
        <end position="132"/>
    </location>
</feature>
<gene>
    <name evidence="2" type="ORF">HWQ67_14835</name>
</gene>
<dbReference type="Proteomes" id="UP001196980">
    <property type="component" value="Unassembled WGS sequence"/>
</dbReference>
<protein>
    <submittedName>
        <fullName evidence="2">MCP four helix bundle domain-containing protein</fullName>
    </submittedName>
</protein>
<sequence>MKIGTRLSAGFFLILLLLMAVAVFGINRMHNLYGLVYKMHRHPLTVTMAISRINANIIKIDQYMNYIVHARDLSDVDKYSLDIDGAEKEILEGLDAISVRFLGDKAMYDTALRLYLQWKPARDEIISLVKEG</sequence>
<comment type="caution">
    <text evidence="2">The sequence shown here is derived from an EMBL/GenBank/DDBJ whole genome shotgun (WGS) entry which is preliminary data.</text>
</comment>
<evidence type="ECO:0000313" key="2">
    <source>
        <dbReference type="EMBL" id="MBV6342860.1"/>
    </source>
</evidence>
<feature type="non-terminal residue" evidence="2">
    <location>
        <position position="132"/>
    </location>
</feature>
<organism evidence="2 3">
    <name type="scientific">Candidatus Magnetobacterium casense</name>
    <dbReference type="NCBI Taxonomy" id="1455061"/>
    <lineage>
        <taxon>Bacteria</taxon>
        <taxon>Pseudomonadati</taxon>
        <taxon>Nitrospirota</taxon>
        <taxon>Thermodesulfovibrionia</taxon>
        <taxon>Thermodesulfovibrionales</taxon>
        <taxon>Candidatus Magnetobacteriaceae</taxon>
        <taxon>Candidatus Magnetobacterium</taxon>
    </lineage>
</organism>
<reference evidence="2 3" key="1">
    <citation type="journal article" date="2020" name="J Geophys Res Biogeosci">
        <title>Magnetotaxis as an Adaptation to Enable Bacterial Shuttling of Microbial Sulfur and Sulfur Cycling Across Aquatic Oxic#Anoxic Interfaces.</title>
        <authorList>
            <person name="Li J."/>
            <person name="Liu P."/>
            <person name="Wang J."/>
            <person name="Roberts A.P."/>
            <person name="Pan Y."/>
        </authorList>
    </citation>
    <scope>NUCLEOTIDE SEQUENCE [LARGE SCALE GENOMIC DNA]</scope>
    <source>
        <strain evidence="2 3">MYR-1_YQ</strain>
    </source>
</reference>
<dbReference type="Pfam" id="PF12729">
    <property type="entry name" value="4HB_MCP_1"/>
    <property type="match status" value="1"/>
</dbReference>
<dbReference type="RefSeq" id="WP_218253473.1">
    <property type="nucleotide sequence ID" value="NZ_JABXWD010000363.1"/>
</dbReference>